<gene>
    <name evidence="2" type="ORF">CLV88_102495</name>
</gene>
<sequence length="385" mass="42440">MIPPRLIRPAGFFITRLALALLLVLFAQSAIAHKFELGDAQLSVEGDSYRIAISADLIEAFERLLGLNGSDRFLVEQVRGLDFGVIESALSEIRAEISEQTLIRFDGDPADLQALSFPSPRDIRAVLDRPPENTEYRLVFVGYGDVPLGASAVSVQLSPLLGDMRLEVTVPSTTLLQAGRTSQTLSLQGTQETTLSTAVAEFLYFTWQGIIHIVPYGLDHILFVLCLFLFAQTIRDLIWQITAFTVAHSVTLTLGWLGWVDLPTVFFEPLIALSIVYAAVENILRNKPAGARFTLIFFFGLLHGFGFASVLGEISSSEGQWLTRLIGFNVGVEIGQLVVIAAAFLAVGFWRKELWYRSRIVLPVSFAIALVGSYWTVERVFAALA</sequence>
<evidence type="ECO:0000256" key="1">
    <source>
        <dbReference type="SAM" id="Phobius"/>
    </source>
</evidence>
<organism evidence="2 3">
    <name type="scientific">Shimia abyssi</name>
    <dbReference type="NCBI Taxonomy" id="1662395"/>
    <lineage>
        <taxon>Bacteria</taxon>
        <taxon>Pseudomonadati</taxon>
        <taxon>Pseudomonadota</taxon>
        <taxon>Alphaproteobacteria</taxon>
        <taxon>Rhodobacterales</taxon>
        <taxon>Roseobacteraceae</taxon>
    </lineage>
</organism>
<accession>A0A2P8FI43</accession>
<dbReference type="EMBL" id="PYGJ01000002">
    <property type="protein sequence ID" value="PSL21375.1"/>
    <property type="molecule type" value="Genomic_DNA"/>
</dbReference>
<feature type="transmembrane region" description="Helical" evidence="1">
    <location>
        <begin position="265"/>
        <end position="284"/>
    </location>
</feature>
<keyword evidence="1" id="KW-0812">Transmembrane</keyword>
<keyword evidence="1" id="KW-1133">Transmembrane helix</keyword>
<dbReference type="InterPro" id="IPR032809">
    <property type="entry name" value="Put_HupE_UreJ"/>
</dbReference>
<reference evidence="2 3" key="1">
    <citation type="submission" date="2018-03" db="EMBL/GenBank/DDBJ databases">
        <title>Genomic Encyclopedia of Archaeal and Bacterial Type Strains, Phase II (KMG-II): from individual species to whole genera.</title>
        <authorList>
            <person name="Goeker M."/>
        </authorList>
    </citation>
    <scope>NUCLEOTIDE SEQUENCE [LARGE SCALE GENOMIC DNA]</scope>
    <source>
        <strain evidence="2 3">DSM 100673</strain>
    </source>
</reference>
<keyword evidence="3" id="KW-1185">Reference proteome</keyword>
<feature type="transmembrane region" description="Helical" evidence="1">
    <location>
        <begin position="360"/>
        <end position="377"/>
    </location>
</feature>
<proteinExistence type="predicted"/>
<dbReference type="Proteomes" id="UP000240418">
    <property type="component" value="Unassembled WGS sequence"/>
</dbReference>
<evidence type="ECO:0000313" key="2">
    <source>
        <dbReference type="EMBL" id="PSL21375.1"/>
    </source>
</evidence>
<dbReference type="Pfam" id="PF13795">
    <property type="entry name" value="HupE_UreJ_2"/>
    <property type="match status" value="1"/>
</dbReference>
<feature type="transmembrane region" description="Helical" evidence="1">
    <location>
        <begin position="296"/>
        <end position="314"/>
    </location>
</feature>
<dbReference type="AlphaFoldDB" id="A0A2P8FI43"/>
<keyword evidence="1" id="KW-0472">Membrane</keyword>
<protein>
    <submittedName>
        <fullName evidence="2">HupE/UreJ protein</fullName>
    </submittedName>
</protein>
<evidence type="ECO:0000313" key="3">
    <source>
        <dbReference type="Proteomes" id="UP000240418"/>
    </source>
</evidence>
<dbReference type="RefSeq" id="WP_243403581.1">
    <property type="nucleotide sequence ID" value="NZ_PYGJ01000002.1"/>
</dbReference>
<feature type="transmembrane region" description="Helical" evidence="1">
    <location>
        <begin position="209"/>
        <end position="230"/>
    </location>
</feature>
<feature type="transmembrane region" description="Helical" evidence="1">
    <location>
        <begin position="237"/>
        <end position="259"/>
    </location>
</feature>
<comment type="caution">
    <text evidence="2">The sequence shown here is derived from an EMBL/GenBank/DDBJ whole genome shotgun (WGS) entry which is preliminary data.</text>
</comment>
<feature type="transmembrane region" description="Helical" evidence="1">
    <location>
        <begin position="326"/>
        <end position="348"/>
    </location>
</feature>
<name>A0A2P8FI43_9RHOB</name>